<keyword evidence="10 17" id="KW-0520">NAD</keyword>
<dbReference type="SUPFAM" id="SSF53613">
    <property type="entry name" value="Ribokinase-like"/>
    <property type="match status" value="1"/>
</dbReference>
<evidence type="ECO:0000259" key="21">
    <source>
        <dbReference type="PROSITE" id="PS51385"/>
    </source>
</evidence>
<evidence type="ECO:0000256" key="19">
    <source>
        <dbReference type="PIRNR" id="PIRNR017184"/>
    </source>
</evidence>
<proteinExistence type="inferred from homology"/>
<dbReference type="Pfam" id="PF03853">
    <property type="entry name" value="YjeF_N"/>
    <property type="match status" value="1"/>
</dbReference>
<comment type="function">
    <text evidence="17">Catalyzes the dehydration of the S-form of NAD(P)HX at the expense of ADP, which is converted to AMP. Together with NAD(P)HX epimerase, which catalyzes the epimerization of the S- and R-forms, the enzyme allows the repair of both epimers of NAD(P)HX, a damaged form of NAD(P)H that is a result of enzymatic or heat-dependent hydration.</text>
</comment>
<dbReference type="GO" id="GO:0052855">
    <property type="term" value="F:ADP-dependent NAD(P)H-hydrate dehydratase activity"/>
    <property type="evidence" value="ECO:0007669"/>
    <property type="project" value="UniProtKB-UniRule"/>
</dbReference>
<feature type="domain" description="YjeF N-terminal" evidence="21">
    <location>
        <begin position="10"/>
        <end position="217"/>
    </location>
</feature>
<evidence type="ECO:0000256" key="18">
    <source>
        <dbReference type="HAMAP-Rule" id="MF_01966"/>
    </source>
</evidence>
<comment type="similarity">
    <text evidence="3 19">In the N-terminal section; belongs to the NnrE/AIBP family.</text>
</comment>
<comment type="caution">
    <text evidence="22">The sequence shown here is derived from an EMBL/GenBank/DDBJ whole genome shotgun (WGS) entry which is preliminary data.</text>
</comment>
<evidence type="ECO:0000256" key="8">
    <source>
        <dbReference type="ARBA" id="ARBA00022857"/>
    </source>
</evidence>
<dbReference type="GO" id="GO:0005524">
    <property type="term" value="F:ATP binding"/>
    <property type="evidence" value="ECO:0007669"/>
    <property type="project" value="UniProtKB-UniRule"/>
</dbReference>
<dbReference type="RefSeq" id="WP_157565891.1">
    <property type="nucleotide sequence ID" value="NZ_WPIK01000006.1"/>
</dbReference>
<feature type="binding site" evidence="17">
    <location>
        <position position="262"/>
    </location>
    <ligand>
        <name>(6S)-NADPHX</name>
        <dbReference type="ChEBI" id="CHEBI:64076"/>
    </ligand>
</feature>
<dbReference type="SUPFAM" id="SSF64153">
    <property type="entry name" value="YjeF N-terminal domain-like"/>
    <property type="match status" value="1"/>
</dbReference>
<accession>A0A7K1SVZ0</accession>
<evidence type="ECO:0000256" key="2">
    <source>
        <dbReference type="ARBA" id="ARBA00000909"/>
    </source>
</evidence>
<evidence type="ECO:0000256" key="5">
    <source>
        <dbReference type="ARBA" id="ARBA00022723"/>
    </source>
</evidence>
<comment type="function">
    <text evidence="14 19">Bifunctional enzyme that catalyzes the epimerization of the S- and R-forms of NAD(P)HX and the dehydration of the S-form of NAD(P)HX at the expense of ADP, which is converted to AMP. This allows the repair of both epimers of NAD(P)HX, a damaged form of NAD(P)H that is a result of enzymatic or heat-dependent hydration.</text>
</comment>
<dbReference type="EMBL" id="WPIK01000006">
    <property type="protein sequence ID" value="MVN21509.1"/>
    <property type="molecule type" value="Genomic_DNA"/>
</dbReference>
<evidence type="ECO:0000256" key="6">
    <source>
        <dbReference type="ARBA" id="ARBA00022741"/>
    </source>
</evidence>
<keyword evidence="8 17" id="KW-0521">NADP</keyword>
<feature type="binding site" evidence="17">
    <location>
        <position position="323"/>
    </location>
    <ligand>
        <name>(6S)-NADPHX</name>
        <dbReference type="ChEBI" id="CHEBI:64076"/>
    </ligand>
</feature>
<keyword evidence="11 18" id="KW-0413">Isomerase</keyword>
<evidence type="ECO:0000256" key="13">
    <source>
        <dbReference type="ARBA" id="ARBA00023268"/>
    </source>
</evidence>
<reference evidence="22 23" key="1">
    <citation type="submission" date="2019-12" db="EMBL/GenBank/DDBJ databases">
        <title>Mucilaginibacter sp. HMF7410 genome sequencing and assembly.</title>
        <authorList>
            <person name="Kang H."/>
            <person name="Cha I."/>
            <person name="Kim H."/>
            <person name="Joh K."/>
        </authorList>
    </citation>
    <scope>NUCLEOTIDE SEQUENCE [LARGE SCALE GENOMIC DNA]</scope>
    <source>
        <strain evidence="22 23">HMF7410</strain>
    </source>
</reference>
<comment type="function">
    <text evidence="18">Catalyzes the epimerization of the S- and R-forms of NAD(P)HX, a damaged form of NAD(P)H that is a result of enzymatic or heat-dependent hydration. This is a prerequisite for the S-specific NAD(P)H-hydrate dehydratase to allow the repair of both epimers of NAD(P)HX.</text>
</comment>
<comment type="subunit">
    <text evidence="17">Homotetramer.</text>
</comment>
<keyword evidence="9 18" id="KW-0630">Potassium</keyword>
<comment type="catalytic activity">
    <reaction evidence="1 18 19">
        <text>(6R)-NADHX = (6S)-NADHX</text>
        <dbReference type="Rhea" id="RHEA:32215"/>
        <dbReference type="ChEBI" id="CHEBI:64074"/>
        <dbReference type="ChEBI" id="CHEBI:64075"/>
        <dbReference type="EC" id="5.1.99.6"/>
    </reaction>
</comment>
<dbReference type="InterPro" id="IPR029056">
    <property type="entry name" value="Ribokinase-like"/>
</dbReference>
<comment type="similarity">
    <text evidence="18">Belongs to the NnrE/AIBP family.</text>
</comment>
<dbReference type="Gene3D" id="3.40.1190.20">
    <property type="match status" value="1"/>
</dbReference>
<dbReference type="EC" id="5.1.99.6" evidence="19"/>
<dbReference type="GO" id="GO:0110051">
    <property type="term" value="P:metabolite repair"/>
    <property type="evidence" value="ECO:0007669"/>
    <property type="project" value="TreeGrafter"/>
</dbReference>
<feature type="domain" description="YjeF C-terminal" evidence="20">
    <location>
        <begin position="227"/>
        <end position="496"/>
    </location>
</feature>
<dbReference type="PROSITE" id="PS51383">
    <property type="entry name" value="YJEF_C_3"/>
    <property type="match status" value="1"/>
</dbReference>
<keyword evidence="23" id="KW-1185">Reference proteome</keyword>
<feature type="binding site" evidence="18">
    <location>
        <position position="60"/>
    </location>
    <ligand>
        <name>K(+)</name>
        <dbReference type="ChEBI" id="CHEBI:29103"/>
    </ligand>
</feature>
<evidence type="ECO:0000313" key="22">
    <source>
        <dbReference type="EMBL" id="MVN21509.1"/>
    </source>
</evidence>
<keyword evidence="7 17" id="KW-0067">ATP-binding</keyword>
<gene>
    <name evidence="18" type="primary">nnrE</name>
    <name evidence="17" type="synonym">nnrD</name>
    <name evidence="22" type="ORF">GO621_08160</name>
</gene>
<dbReference type="CDD" id="cd01171">
    <property type="entry name" value="YXKO-related"/>
    <property type="match status" value="1"/>
</dbReference>
<feature type="binding site" evidence="17">
    <location>
        <position position="437"/>
    </location>
    <ligand>
        <name>(6S)-NADPHX</name>
        <dbReference type="ChEBI" id="CHEBI:64076"/>
    </ligand>
</feature>
<keyword evidence="12 17" id="KW-0456">Lyase</keyword>
<dbReference type="InterPro" id="IPR000631">
    <property type="entry name" value="CARKD"/>
</dbReference>
<dbReference type="Pfam" id="PF01256">
    <property type="entry name" value="Carb_kinase"/>
    <property type="match status" value="1"/>
</dbReference>
<dbReference type="PIRSF" id="PIRSF017184">
    <property type="entry name" value="Nnr"/>
    <property type="match status" value="1"/>
</dbReference>
<dbReference type="GO" id="GO:0046496">
    <property type="term" value="P:nicotinamide nucleotide metabolic process"/>
    <property type="evidence" value="ECO:0007669"/>
    <property type="project" value="UniProtKB-UniRule"/>
</dbReference>
<dbReference type="PROSITE" id="PS51385">
    <property type="entry name" value="YJEF_N"/>
    <property type="match status" value="1"/>
</dbReference>
<dbReference type="AlphaFoldDB" id="A0A7K1SVZ0"/>
<dbReference type="NCBIfam" id="TIGR00197">
    <property type="entry name" value="yjeF_nterm"/>
    <property type="match status" value="1"/>
</dbReference>
<evidence type="ECO:0000256" key="3">
    <source>
        <dbReference type="ARBA" id="ARBA00006001"/>
    </source>
</evidence>
<evidence type="ECO:0000259" key="20">
    <source>
        <dbReference type="PROSITE" id="PS51383"/>
    </source>
</evidence>
<comment type="similarity">
    <text evidence="4 19">In the C-terminal section; belongs to the NnrD/CARKD family.</text>
</comment>
<evidence type="ECO:0000256" key="16">
    <source>
        <dbReference type="ARBA" id="ARBA00049209"/>
    </source>
</evidence>
<evidence type="ECO:0000256" key="11">
    <source>
        <dbReference type="ARBA" id="ARBA00023235"/>
    </source>
</evidence>
<feature type="binding site" evidence="18">
    <location>
        <position position="159"/>
    </location>
    <ligand>
        <name>(6S)-NADPHX</name>
        <dbReference type="ChEBI" id="CHEBI:64076"/>
    </ligand>
</feature>
<evidence type="ECO:0000256" key="9">
    <source>
        <dbReference type="ARBA" id="ARBA00022958"/>
    </source>
</evidence>
<protein>
    <recommendedName>
        <fullName evidence="19">Bifunctional NAD(P)H-hydrate repair enzyme</fullName>
    </recommendedName>
    <alternativeName>
        <fullName evidence="19">Nicotinamide nucleotide repair protein</fullName>
    </alternativeName>
    <domain>
        <recommendedName>
            <fullName evidence="19">ADP-dependent (S)-NAD(P)H-hydrate dehydratase</fullName>
            <ecNumber evidence="19">4.2.1.136</ecNumber>
        </recommendedName>
        <alternativeName>
            <fullName evidence="19">ADP-dependent NAD(P)HX dehydratase</fullName>
        </alternativeName>
    </domain>
    <domain>
        <recommendedName>
            <fullName evidence="19">NAD(P)H-hydrate epimerase</fullName>
            <ecNumber evidence="19">5.1.99.6</ecNumber>
        </recommendedName>
    </domain>
</protein>
<dbReference type="HAMAP" id="MF_01966">
    <property type="entry name" value="NADHX_epimerase"/>
    <property type="match status" value="1"/>
</dbReference>
<evidence type="ECO:0000256" key="10">
    <source>
        <dbReference type="ARBA" id="ARBA00023027"/>
    </source>
</evidence>
<dbReference type="InterPro" id="IPR036652">
    <property type="entry name" value="YjeF_N_dom_sf"/>
</dbReference>
<dbReference type="GO" id="GO:0052856">
    <property type="term" value="F:NAD(P)HX epimerase activity"/>
    <property type="evidence" value="ECO:0007669"/>
    <property type="project" value="UniProtKB-UniRule"/>
</dbReference>
<feature type="binding site" evidence="18">
    <location>
        <position position="141"/>
    </location>
    <ligand>
        <name>(6S)-NADPHX</name>
        <dbReference type="ChEBI" id="CHEBI:64076"/>
    </ligand>
</feature>
<comment type="similarity">
    <text evidence="17">Belongs to the NnrD/CARKD family.</text>
</comment>
<evidence type="ECO:0000256" key="14">
    <source>
        <dbReference type="ARBA" id="ARBA00025153"/>
    </source>
</evidence>
<feature type="binding site" evidence="18">
    <location>
        <begin position="59"/>
        <end position="63"/>
    </location>
    <ligand>
        <name>(6S)-NADPHX</name>
        <dbReference type="ChEBI" id="CHEBI:64076"/>
    </ligand>
</feature>
<evidence type="ECO:0000256" key="7">
    <source>
        <dbReference type="ARBA" id="ARBA00022840"/>
    </source>
</evidence>
<dbReference type="PROSITE" id="PS01050">
    <property type="entry name" value="YJEF_C_2"/>
    <property type="match status" value="1"/>
</dbReference>
<evidence type="ECO:0000256" key="12">
    <source>
        <dbReference type="ARBA" id="ARBA00023239"/>
    </source>
</evidence>
<dbReference type="HAMAP" id="MF_01965">
    <property type="entry name" value="NADHX_dehydratase"/>
    <property type="match status" value="1"/>
</dbReference>
<evidence type="ECO:0000256" key="1">
    <source>
        <dbReference type="ARBA" id="ARBA00000013"/>
    </source>
</evidence>
<dbReference type="InterPro" id="IPR017953">
    <property type="entry name" value="Carbohydrate_kinase_pred_CS"/>
</dbReference>
<comment type="catalytic activity">
    <reaction evidence="16 17 19">
        <text>(6S)-NADPHX + ADP = AMP + phosphate + NADPH + H(+)</text>
        <dbReference type="Rhea" id="RHEA:32235"/>
        <dbReference type="ChEBI" id="CHEBI:15378"/>
        <dbReference type="ChEBI" id="CHEBI:43474"/>
        <dbReference type="ChEBI" id="CHEBI:57783"/>
        <dbReference type="ChEBI" id="CHEBI:64076"/>
        <dbReference type="ChEBI" id="CHEBI:456215"/>
        <dbReference type="ChEBI" id="CHEBI:456216"/>
        <dbReference type="EC" id="4.2.1.136"/>
    </reaction>
</comment>
<name>A0A7K1SVZ0_9SPHI</name>
<dbReference type="InterPro" id="IPR004443">
    <property type="entry name" value="YjeF_N_dom"/>
</dbReference>
<feature type="binding site" evidence="17">
    <location>
        <begin position="407"/>
        <end position="411"/>
    </location>
    <ligand>
        <name>AMP</name>
        <dbReference type="ChEBI" id="CHEBI:456215"/>
    </ligand>
</feature>
<evidence type="ECO:0000256" key="15">
    <source>
        <dbReference type="ARBA" id="ARBA00048238"/>
    </source>
</evidence>
<feature type="binding site" evidence="18">
    <location>
        <position position="126"/>
    </location>
    <ligand>
        <name>K(+)</name>
        <dbReference type="ChEBI" id="CHEBI:29103"/>
    </ligand>
</feature>
<dbReference type="PANTHER" id="PTHR12592">
    <property type="entry name" value="ATP-DEPENDENT (S)-NAD(P)H-HYDRATE DEHYDRATASE FAMILY MEMBER"/>
    <property type="match status" value="1"/>
</dbReference>
<feature type="binding site" evidence="18">
    <location>
        <position position="162"/>
    </location>
    <ligand>
        <name>K(+)</name>
        <dbReference type="ChEBI" id="CHEBI:29103"/>
    </ligand>
</feature>
<evidence type="ECO:0000256" key="4">
    <source>
        <dbReference type="ARBA" id="ARBA00009524"/>
    </source>
</evidence>
<sequence>MLKLITSAQMHEVDAHTISTEPIASVDLMERASKAFVCFFCNHFPDKNISIAVYCGTGNNGGDGLAIARLLKANQYENIDVKIARFSDHATADFDTNFTRLKEASVPFIELKAGDFPEENADVIIDALLGSGLNKPLSGAYADLVKHLNNIEKKVIAVDVPTGLLTEGVIDKDAIVLKADLVITFQRPKLNFLLPESASFMDDFVVVDIGLDENFIQNLDSNFELIEEKDVVKTVRPRKKFEHKGTFGHALLIAGQAKTMGAALLCSSAAAYAGVGLTTVCIPAPGLTALNSLIPEVMAIVREEKQMPEIEWDKFTVIGAGPGLGKDSTALMEALFANFKKSVVLDADALNMLSENSDWWQSIPENSIITPHVKEFDRLFGAHTSWWERLETAKKQAAEKKIIIVLKNQYTIITTPEGSQYFNPTGNSAMASGGMGDVLTGIITSFIAQKYAPAEAALLGVYLHGKAGDELALNNRSSVVLAAQVAAQVPVTLAKIIAQKNG</sequence>
<dbReference type="InterPro" id="IPR030677">
    <property type="entry name" value="Nnr"/>
</dbReference>
<keyword evidence="13" id="KW-0511">Multifunctional enzyme</keyword>
<comment type="cofactor">
    <cofactor evidence="17">
        <name>Mg(2+)</name>
        <dbReference type="ChEBI" id="CHEBI:18420"/>
    </cofactor>
</comment>
<keyword evidence="6 17" id="KW-0547">Nucleotide-binding</keyword>
<dbReference type="NCBIfam" id="TIGR00196">
    <property type="entry name" value="yjeF_cterm"/>
    <property type="match status" value="1"/>
</dbReference>
<evidence type="ECO:0000313" key="23">
    <source>
        <dbReference type="Proteomes" id="UP000462014"/>
    </source>
</evidence>
<dbReference type="Proteomes" id="UP000462014">
    <property type="component" value="Unassembled WGS sequence"/>
</dbReference>
<dbReference type="PANTHER" id="PTHR12592:SF0">
    <property type="entry name" value="ATP-DEPENDENT (S)-NAD(P)H-HYDRATE DEHYDRATASE"/>
    <property type="match status" value="1"/>
</dbReference>
<dbReference type="EC" id="4.2.1.136" evidence="19"/>
<organism evidence="22 23">
    <name type="scientific">Mucilaginibacter arboris</name>
    <dbReference type="NCBI Taxonomy" id="2682090"/>
    <lineage>
        <taxon>Bacteria</taxon>
        <taxon>Pseudomonadati</taxon>
        <taxon>Bacteroidota</taxon>
        <taxon>Sphingobacteriia</taxon>
        <taxon>Sphingobacteriales</taxon>
        <taxon>Sphingobacteriaceae</taxon>
        <taxon>Mucilaginibacter</taxon>
    </lineage>
</organism>
<comment type="catalytic activity">
    <reaction evidence="2 18 19">
        <text>(6R)-NADPHX = (6S)-NADPHX</text>
        <dbReference type="Rhea" id="RHEA:32227"/>
        <dbReference type="ChEBI" id="CHEBI:64076"/>
        <dbReference type="ChEBI" id="CHEBI:64077"/>
        <dbReference type="EC" id="5.1.99.6"/>
    </reaction>
</comment>
<feature type="binding site" evidence="18">
    <location>
        <begin position="130"/>
        <end position="136"/>
    </location>
    <ligand>
        <name>(6S)-NADPHX</name>
        <dbReference type="ChEBI" id="CHEBI:64076"/>
    </ligand>
</feature>
<dbReference type="Gene3D" id="3.40.50.10260">
    <property type="entry name" value="YjeF N-terminal domain"/>
    <property type="match status" value="1"/>
</dbReference>
<feature type="binding site" evidence="17">
    <location>
        <position position="436"/>
    </location>
    <ligand>
        <name>AMP</name>
        <dbReference type="ChEBI" id="CHEBI:456215"/>
    </ligand>
</feature>
<dbReference type="GO" id="GO:0046872">
    <property type="term" value="F:metal ion binding"/>
    <property type="evidence" value="ECO:0007669"/>
    <property type="project" value="UniProtKB-UniRule"/>
</dbReference>
<keyword evidence="5 18" id="KW-0479">Metal-binding</keyword>
<evidence type="ECO:0000256" key="17">
    <source>
        <dbReference type="HAMAP-Rule" id="MF_01965"/>
    </source>
</evidence>
<comment type="catalytic activity">
    <reaction evidence="15 17 19">
        <text>(6S)-NADHX + ADP = AMP + phosphate + NADH + H(+)</text>
        <dbReference type="Rhea" id="RHEA:32223"/>
        <dbReference type="ChEBI" id="CHEBI:15378"/>
        <dbReference type="ChEBI" id="CHEBI:43474"/>
        <dbReference type="ChEBI" id="CHEBI:57945"/>
        <dbReference type="ChEBI" id="CHEBI:64074"/>
        <dbReference type="ChEBI" id="CHEBI:456215"/>
        <dbReference type="ChEBI" id="CHEBI:456216"/>
        <dbReference type="EC" id="4.2.1.136"/>
    </reaction>
</comment>
<comment type="cofactor">
    <cofactor evidence="18 19">
        <name>K(+)</name>
        <dbReference type="ChEBI" id="CHEBI:29103"/>
    </cofactor>
    <text evidence="18 19">Binds 1 potassium ion per subunit.</text>
</comment>
<feature type="binding site" evidence="17">
    <location>
        <position position="372"/>
    </location>
    <ligand>
        <name>(6S)-NADPHX</name>
        <dbReference type="ChEBI" id="CHEBI:64076"/>
    </ligand>
</feature>